<name>A0A2S8R7E4_9FIRM</name>
<comment type="caution">
    <text evidence="14">The sequence shown here is derived from an EMBL/GenBank/DDBJ whole genome shotgun (WGS) entry which is preliminary data.</text>
</comment>
<protein>
    <recommendedName>
        <fullName evidence="9">Mechanosensing system component YbdG</fullName>
    </recommendedName>
    <alternativeName>
        <fullName evidence="10">Mechanosensitive channel homolog YbdG</fullName>
    </alternativeName>
</protein>
<dbReference type="OrthoDB" id="9775207at2"/>
<dbReference type="InterPro" id="IPR049278">
    <property type="entry name" value="MS_channel_C"/>
</dbReference>
<keyword evidence="5 11" id="KW-0812">Transmembrane</keyword>
<dbReference type="Pfam" id="PF00924">
    <property type="entry name" value="MS_channel_2nd"/>
    <property type="match status" value="1"/>
</dbReference>
<keyword evidence="7" id="KW-0346">Stress response</keyword>
<dbReference type="PANTHER" id="PTHR30414:SF0">
    <property type="entry name" value="MINICONDUCTANCE MECHANOSENSITIVE CHANNEL YBDG"/>
    <property type="match status" value="1"/>
</dbReference>
<keyword evidence="3" id="KW-1003">Cell membrane</keyword>
<feature type="domain" description="Mechanosensitive ion channel MscS" evidence="12">
    <location>
        <begin position="184"/>
        <end position="252"/>
    </location>
</feature>
<dbReference type="Pfam" id="PF21082">
    <property type="entry name" value="MS_channel_3rd"/>
    <property type="match status" value="1"/>
</dbReference>
<feature type="transmembrane region" description="Helical" evidence="11">
    <location>
        <begin position="70"/>
        <end position="90"/>
    </location>
</feature>
<feature type="transmembrane region" description="Helical" evidence="11">
    <location>
        <begin position="139"/>
        <end position="160"/>
    </location>
</feature>
<comment type="similarity">
    <text evidence="2">Belongs to the MscS (TC 1.A.23) family.</text>
</comment>
<evidence type="ECO:0000259" key="13">
    <source>
        <dbReference type="Pfam" id="PF21082"/>
    </source>
</evidence>
<proteinExistence type="inferred from homology"/>
<dbReference type="InterPro" id="IPR023408">
    <property type="entry name" value="MscS_beta-dom_sf"/>
</dbReference>
<dbReference type="RefSeq" id="WP_105367531.1">
    <property type="nucleotide sequence ID" value="NZ_NEMB01000003.1"/>
</dbReference>
<evidence type="ECO:0000256" key="2">
    <source>
        <dbReference type="ARBA" id="ARBA00008017"/>
    </source>
</evidence>
<evidence type="ECO:0000313" key="15">
    <source>
        <dbReference type="Proteomes" id="UP000239720"/>
    </source>
</evidence>
<evidence type="ECO:0000256" key="6">
    <source>
        <dbReference type="ARBA" id="ARBA00022989"/>
    </source>
</evidence>
<dbReference type="SUPFAM" id="SSF50182">
    <property type="entry name" value="Sm-like ribonucleoproteins"/>
    <property type="match status" value="1"/>
</dbReference>
<keyword evidence="4" id="KW-0997">Cell inner membrane</keyword>
<evidence type="ECO:0000259" key="12">
    <source>
        <dbReference type="Pfam" id="PF00924"/>
    </source>
</evidence>
<dbReference type="GO" id="GO:0071470">
    <property type="term" value="P:cellular response to osmotic stress"/>
    <property type="evidence" value="ECO:0007669"/>
    <property type="project" value="InterPro"/>
</dbReference>
<evidence type="ECO:0000256" key="9">
    <source>
        <dbReference type="ARBA" id="ARBA00093630"/>
    </source>
</evidence>
<keyword evidence="6 11" id="KW-1133">Transmembrane helix</keyword>
<feature type="transmembrane region" description="Helical" evidence="11">
    <location>
        <begin position="166"/>
        <end position="193"/>
    </location>
</feature>
<organism evidence="14 15">
    <name type="scientific">Acetivibrio saccincola</name>
    <dbReference type="NCBI Taxonomy" id="1677857"/>
    <lineage>
        <taxon>Bacteria</taxon>
        <taxon>Bacillati</taxon>
        <taxon>Bacillota</taxon>
        <taxon>Clostridia</taxon>
        <taxon>Eubacteriales</taxon>
        <taxon>Oscillospiraceae</taxon>
        <taxon>Acetivibrio</taxon>
    </lineage>
</organism>
<evidence type="ECO:0000256" key="8">
    <source>
        <dbReference type="ARBA" id="ARBA00023136"/>
    </source>
</evidence>
<reference evidence="14 15" key="1">
    <citation type="journal article" date="2018" name="Syst. Appl. Microbiol.">
        <title>Characterization and high-quality draft genome sequence of Herbivorax saccincola A7, an anaerobic, alkaliphilic, thermophilic, cellulolytic, and xylanolytic bacterium.</title>
        <authorList>
            <person name="Aikawa S."/>
            <person name="Baramee S."/>
            <person name="Sermsathanaswadi J."/>
            <person name="Thianheng P."/>
            <person name="Tachaapaikoon C."/>
            <person name="Shikata A."/>
            <person name="Waeonukul R."/>
            <person name="Pason P."/>
            <person name="Ratanakhanokchai K."/>
            <person name="Kosugi A."/>
        </authorList>
    </citation>
    <scope>NUCLEOTIDE SEQUENCE [LARGE SCALE GENOMIC DNA]</scope>
    <source>
        <strain evidence="14 15">A7</strain>
    </source>
</reference>
<gene>
    <name evidence="14" type="ORF">B9R14_02295</name>
</gene>
<evidence type="ECO:0000256" key="4">
    <source>
        <dbReference type="ARBA" id="ARBA00022519"/>
    </source>
</evidence>
<keyword evidence="8 11" id="KW-0472">Membrane</keyword>
<sequence>MREYILNVLTGYGMNSEIANYLFYILMAVFVGLVSFMANLITKKVILKILAHYIRNNRFKWDTIMLERRVFQRMSHIAPAIIIYAFAPVFPENVEAKIYTGVTVYITLVVMFVISAFLNSVNDIYNNFEISKTRPIKGFIQIVKVFVFVIGGILIIAEIIGQNPLVLLGGLGALSAVVLLIFQDSILGLVAGIQLSSNDMVRVGDWIEMSNYGADGYVIDISLNTVKVQNFDKTITTIPTYKLVSDSLKNWRGMVETGGRRIKRSVYIDTSSITFCTDEMIDEFKKIHYLKDHIMKKQKEIAEYNKKNNIDASVKVNGRRLTNIGVFRAYVSNYLKNHPGINKNMIQMVRQLPPGEYGLPIEVYAFTKTTNWVEYEGIQADIFDHILAVVPEFKLKVFQNPTGYDFRSFGYKGVSGMDNAIDNRN</sequence>
<evidence type="ECO:0000256" key="1">
    <source>
        <dbReference type="ARBA" id="ARBA00004429"/>
    </source>
</evidence>
<feature type="transmembrane region" description="Helical" evidence="11">
    <location>
        <begin position="96"/>
        <end position="118"/>
    </location>
</feature>
<dbReference type="GO" id="GO:0008381">
    <property type="term" value="F:mechanosensitive monoatomic ion channel activity"/>
    <property type="evidence" value="ECO:0007669"/>
    <property type="project" value="InterPro"/>
</dbReference>
<dbReference type="GO" id="GO:0005886">
    <property type="term" value="C:plasma membrane"/>
    <property type="evidence" value="ECO:0007669"/>
    <property type="project" value="UniProtKB-SubCell"/>
</dbReference>
<evidence type="ECO:0000256" key="7">
    <source>
        <dbReference type="ARBA" id="ARBA00023016"/>
    </source>
</evidence>
<evidence type="ECO:0000256" key="5">
    <source>
        <dbReference type="ARBA" id="ARBA00022692"/>
    </source>
</evidence>
<dbReference type="AlphaFoldDB" id="A0A2S8R7E4"/>
<evidence type="ECO:0000256" key="10">
    <source>
        <dbReference type="ARBA" id="ARBA00093659"/>
    </source>
</evidence>
<evidence type="ECO:0000256" key="3">
    <source>
        <dbReference type="ARBA" id="ARBA00022475"/>
    </source>
</evidence>
<feature type="domain" description="Mechanosensitive ion channel MscS C-terminal" evidence="13">
    <location>
        <begin position="333"/>
        <end position="392"/>
    </location>
</feature>
<evidence type="ECO:0000256" key="11">
    <source>
        <dbReference type="SAM" id="Phobius"/>
    </source>
</evidence>
<dbReference type="InterPro" id="IPR030192">
    <property type="entry name" value="YbdG"/>
</dbReference>
<dbReference type="FunFam" id="2.30.30.60:FF:000002">
    <property type="entry name" value="Mechanosensitive ion channel family protein"/>
    <property type="match status" value="1"/>
</dbReference>
<accession>A0A2S8R7E4</accession>
<dbReference type="Proteomes" id="UP000239720">
    <property type="component" value="Unassembled WGS sequence"/>
</dbReference>
<evidence type="ECO:0000313" key="14">
    <source>
        <dbReference type="EMBL" id="PQQ65713.1"/>
    </source>
</evidence>
<comment type="subcellular location">
    <subcellularLocation>
        <location evidence="1">Cell inner membrane</location>
        <topology evidence="1">Multi-pass membrane protein</topology>
    </subcellularLocation>
</comment>
<dbReference type="Gene3D" id="2.30.30.60">
    <property type="match status" value="1"/>
</dbReference>
<dbReference type="EMBL" id="NEMB01000003">
    <property type="protein sequence ID" value="PQQ65713.1"/>
    <property type="molecule type" value="Genomic_DNA"/>
</dbReference>
<dbReference type="InterPro" id="IPR006685">
    <property type="entry name" value="MscS_channel_2nd"/>
</dbReference>
<feature type="transmembrane region" description="Helical" evidence="11">
    <location>
        <begin position="21"/>
        <end position="41"/>
    </location>
</feature>
<dbReference type="PANTHER" id="PTHR30414">
    <property type="entry name" value="MINICONDUCTANCE MECHANOSENSITIVE CHANNEL YBDG"/>
    <property type="match status" value="1"/>
</dbReference>
<dbReference type="InterPro" id="IPR010920">
    <property type="entry name" value="LSM_dom_sf"/>
</dbReference>